<evidence type="ECO:0000256" key="2">
    <source>
        <dbReference type="ARBA" id="ARBA00022729"/>
    </source>
</evidence>
<dbReference type="PRINTS" id="PR00131">
    <property type="entry name" value="GLHYDRLASE1"/>
</dbReference>
<dbReference type="Gramene" id="TRITD2Bv1G012070.1">
    <property type="protein sequence ID" value="TRITD2Bv1G012070.1"/>
    <property type="gene ID" value="TRITD2Bv1G012070"/>
</dbReference>
<keyword evidence="4" id="KW-1015">Disulfide bond</keyword>
<dbReference type="PANTHER" id="PTHR10353:SF165">
    <property type="entry name" value="4-HYDROXY-7-METHOXY-3-OXO-3,4-DIHYDRO-2H-1,4-BENZOXAZIN-2-YL GLUCOSIDEBETA-D-GLUCOSIDASE"/>
    <property type="match status" value="1"/>
</dbReference>
<dbReference type="Gene3D" id="3.20.20.80">
    <property type="entry name" value="Glycosidases"/>
    <property type="match status" value="1"/>
</dbReference>
<dbReference type="PROSITE" id="PS00653">
    <property type="entry name" value="GLYCOSYL_HYDROL_F1_2"/>
    <property type="match status" value="1"/>
</dbReference>
<evidence type="ECO:0008006" key="9">
    <source>
        <dbReference type="Google" id="ProtNLM"/>
    </source>
</evidence>
<dbReference type="AlphaFoldDB" id="A0A9R1PBY1"/>
<dbReference type="InterPro" id="IPR001360">
    <property type="entry name" value="Glyco_hydro_1"/>
</dbReference>
<organism evidence="7 8">
    <name type="scientific">Triticum turgidum subsp. durum</name>
    <name type="common">Durum wheat</name>
    <name type="synonym">Triticum durum</name>
    <dbReference type="NCBI Taxonomy" id="4567"/>
    <lineage>
        <taxon>Eukaryota</taxon>
        <taxon>Viridiplantae</taxon>
        <taxon>Streptophyta</taxon>
        <taxon>Embryophyta</taxon>
        <taxon>Tracheophyta</taxon>
        <taxon>Spermatophyta</taxon>
        <taxon>Magnoliopsida</taxon>
        <taxon>Liliopsida</taxon>
        <taxon>Poales</taxon>
        <taxon>Poaceae</taxon>
        <taxon>BOP clade</taxon>
        <taxon>Pooideae</taxon>
        <taxon>Triticodae</taxon>
        <taxon>Triticeae</taxon>
        <taxon>Triticinae</taxon>
        <taxon>Triticum</taxon>
    </lineage>
</organism>
<dbReference type="Proteomes" id="UP000324705">
    <property type="component" value="Chromosome 2B"/>
</dbReference>
<dbReference type="FunFam" id="3.20.20.80:FF:000020">
    <property type="entry name" value="Beta-glucosidase 12"/>
    <property type="match status" value="1"/>
</dbReference>
<evidence type="ECO:0000256" key="4">
    <source>
        <dbReference type="ARBA" id="ARBA00023157"/>
    </source>
</evidence>
<dbReference type="EMBL" id="LT934114">
    <property type="protein sequence ID" value="VAH40621.1"/>
    <property type="molecule type" value="Genomic_DNA"/>
</dbReference>
<dbReference type="SUPFAM" id="SSF51445">
    <property type="entry name" value="(Trans)glycosidases"/>
    <property type="match status" value="1"/>
</dbReference>
<evidence type="ECO:0000256" key="3">
    <source>
        <dbReference type="ARBA" id="ARBA00022801"/>
    </source>
</evidence>
<evidence type="ECO:0000313" key="8">
    <source>
        <dbReference type="Proteomes" id="UP000324705"/>
    </source>
</evidence>
<keyword evidence="3" id="KW-0378">Hydrolase</keyword>
<dbReference type="PANTHER" id="PTHR10353">
    <property type="entry name" value="GLYCOSYL HYDROLASE"/>
    <property type="match status" value="1"/>
</dbReference>
<dbReference type="GO" id="GO:0004565">
    <property type="term" value="F:beta-galactosidase activity"/>
    <property type="evidence" value="ECO:0007669"/>
    <property type="project" value="UniProtKB-ARBA"/>
</dbReference>
<proteinExistence type="inferred from homology"/>
<dbReference type="GO" id="GO:0005975">
    <property type="term" value="P:carbohydrate metabolic process"/>
    <property type="evidence" value="ECO:0007669"/>
    <property type="project" value="InterPro"/>
</dbReference>
<dbReference type="Pfam" id="PF00232">
    <property type="entry name" value="Glyco_hydro_1"/>
    <property type="match status" value="1"/>
</dbReference>
<evidence type="ECO:0000256" key="1">
    <source>
        <dbReference type="ARBA" id="ARBA00010838"/>
    </source>
</evidence>
<reference evidence="7 8" key="1">
    <citation type="submission" date="2017-09" db="EMBL/GenBank/DDBJ databases">
        <authorList>
            <consortium name="International Durum Wheat Genome Sequencing Consortium (IDWGSC)"/>
            <person name="Milanesi L."/>
        </authorList>
    </citation>
    <scope>NUCLEOTIDE SEQUENCE [LARGE SCALE GENOMIC DNA]</scope>
    <source>
        <strain evidence="8">cv. Svevo</strain>
    </source>
</reference>
<sequence>MPFHVHHGDITSLPFQLVQLEVAIDGEMAAATTGMPMLAALAILVLVPSARGLDRAEFLPGFLFGVATSAYQIEGAYLEDGKGLSNWDVFTHTRSRGIDDGRNGDVADDHYHRYMEDVEIIHSLGVNSYRFSISWARILPRGRLGGVNSAGIAFYDRLIDALVQKGIEPFVTLHHFDLPHEMETRYGGWLGAGIREEFDYYADVCFKAFGDRVKFWTTINEPNLFTRLAYVLGKYPPARCSAPFGTCESGNSHHEPYVAAHNMLLLHAAAVHNYKKNYQATQGGSIGIVIAMKWYEPLMNTTEDILAARRALSFEVDWFLEPIFFGDYPGEMHELLSSNLPKFTSEEKSLLRKNKADFIGINHYTTIYVKDCISSPCDLNTYETYEGNALVLATGERDGVAIGKPTAFDGYYDVPEGMEQIVKYVNQRYKNTPVYVTENGYSQHSNNTMDELINDVERVNYLQGYLTCLSSAVRKGANVRGYFVWSIIDNFEWTFGFTVRFGLYHVDYETQKRTPKMSAKWYRDFLMGSRPTDQVQTLRADS</sequence>
<dbReference type="GO" id="GO:0033907">
    <property type="term" value="F:beta-D-fucosidase activity"/>
    <property type="evidence" value="ECO:0007669"/>
    <property type="project" value="UniProtKB-ARBA"/>
</dbReference>
<dbReference type="GO" id="GO:0008422">
    <property type="term" value="F:beta-glucosidase activity"/>
    <property type="evidence" value="ECO:0007669"/>
    <property type="project" value="UniProtKB-ARBA"/>
</dbReference>
<evidence type="ECO:0000256" key="5">
    <source>
        <dbReference type="ARBA" id="ARBA00023180"/>
    </source>
</evidence>
<name>A0A9R1PBY1_TRITD</name>
<gene>
    <name evidence="7" type="ORF">TRITD_2Bv1G012070</name>
</gene>
<dbReference type="OMA" id="TKFQYML"/>
<dbReference type="InterPro" id="IPR033132">
    <property type="entry name" value="GH_1_N_CS"/>
</dbReference>
<dbReference type="InterPro" id="IPR017853">
    <property type="entry name" value="GH"/>
</dbReference>
<accession>A0A9R1PBY1</accession>
<keyword evidence="2" id="KW-0732">Signal</keyword>
<protein>
    <recommendedName>
        <fullName evidence="9">4-hydroxy-7-methoxy-3-oxo-3,4-dihydro-2H-1,4-benzoxazin-2-yl glucosidebeta-D-glucosidase</fullName>
    </recommendedName>
</protein>
<keyword evidence="8" id="KW-1185">Reference proteome</keyword>
<comment type="similarity">
    <text evidence="1 6">Belongs to the glycosyl hydrolase 1 family.</text>
</comment>
<evidence type="ECO:0000313" key="7">
    <source>
        <dbReference type="EMBL" id="VAH40621.1"/>
    </source>
</evidence>
<evidence type="ECO:0000256" key="6">
    <source>
        <dbReference type="RuleBase" id="RU003690"/>
    </source>
</evidence>
<keyword evidence="5" id="KW-0325">Glycoprotein</keyword>